<protein>
    <submittedName>
        <fullName evidence="3">F-box protein</fullName>
    </submittedName>
</protein>
<keyword evidence="5" id="KW-1185">Reference proteome</keyword>
<dbReference type="Gene3D" id="1.20.1280.50">
    <property type="match status" value="1"/>
</dbReference>
<dbReference type="SMART" id="SM00256">
    <property type="entry name" value="FBOX"/>
    <property type="match status" value="1"/>
</dbReference>
<dbReference type="PROSITE" id="PS50181">
    <property type="entry name" value="FBOX"/>
    <property type="match status" value="1"/>
</dbReference>
<organism evidence="3 5">
    <name type="scientific">Medicago truncatula</name>
    <name type="common">Barrel medic</name>
    <name type="synonym">Medicago tribuloides</name>
    <dbReference type="NCBI Taxonomy" id="3880"/>
    <lineage>
        <taxon>Eukaryota</taxon>
        <taxon>Viridiplantae</taxon>
        <taxon>Streptophyta</taxon>
        <taxon>Embryophyta</taxon>
        <taxon>Tracheophyta</taxon>
        <taxon>Spermatophyta</taxon>
        <taxon>Magnoliopsida</taxon>
        <taxon>eudicotyledons</taxon>
        <taxon>Gunneridae</taxon>
        <taxon>Pentapetalae</taxon>
        <taxon>rosids</taxon>
        <taxon>fabids</taxon>
        <taxon>Fabales</taxon>
        <taxon>Fabaceae</taxon>
        <taxon>Papilionoideae</taxon>
        <taxon>50 kb inversion clade</taxon>
        <taxon>NPAAA clade</taxon>
        <taxon>Hologalegina</taxon>
        <taxon>IRL clade</taxon>
        <taxon>Trifolieae</taxon>
        <taxon>Medicago</taxon>
    </lineage>
</organism>
<dbReference type="PANTHER" id="PTHR31672">
    <property type="entry name" value="BNACNNG10540D PROTEIN"/>
    <property type="match status" value="1"/>
</dbReference>
<accession>A0A0C3UZ19</accession>
<reference evidence="3 5" key="1">
    <citation type="journal article" date="2011" name="Nature">
        <title>The Medicago genome provides insight into the evolution of rhizobial symbioses.</title>
        <authorList>
            <person name="Young N.D."/>
            <person name="Debelle F."/>
            <person name="Oldroyd G.E."/>
            <person name="Geurts R."/>
            <person name="Cannon S.B."/>
            <person name="Udvardi M.K."/>
            <person name="Benedito V.A."/>
            <person name="Mayer K.F."/>
            <person name="Gouzy J."/>
            <person name="Schoof H."/>
            <person name="Van de Peer Y."/>
            <person name="Proost S."/>
            <person name="Cook D.R."/>
            <person name="Meyers B.C."/>
            <person name="Spannagl M."/>
            <person name="Cheung F."/>
            <person name="De Mita S."/>
            <person name="Krishnakumar V."/>
            <person name="Gundlach H."/>
            <person name="Zhou S."/>
            <person name="Mudge J."/>
            <person name="Bharti A.K."/>
            <person name="Murray J.D."/>
            <person name="Naoumkina M.A."/>
            <person name="Rosen B."/>
            <person name="Silverstein K.A."/>
            <person name="Tang H."/>
            <person name="Rombauts S."/>
            <person name="Zhao P.X."/>
            <person name="Zhou P."/>
            <person name="Barbe V."/>
            <person name="Bardou P."/>
            <person name="Bechner M."/>
            <person name="Bellec A."/>
            <person name="Berger A."/>
            <person name="Berges H."/>
            <person name="Bidwell S."/>
            <person name="Bisseling T."/>
            <person name="Choisne N."/>
            <person name="Couloux A."/>
            <person name="Denny R."/>
            <person name="Deshpande S."/>
            <person name="Dai X."/>
            <person name="Doyle J.J."/>
            <person name="Dudez A.M."/>
            <person name="Farmer A.D."/>
            <person name="Fouteau S."/>
            <person name="Franken C."/>
            <person name="Gibelin C."/>
            <person name="Gish J."/>
            <person name="Goldstein S."/>
            <person name="Gonzalez A.J."/>
            <person name="Green P.J."/>
            <person name="Hallab A."/>
            <person name="Hartog M."/>
            <person name="Hua A."/>
            <person name="Humphray S.J."/>
            <person name="Jeong D.H."/>
            <person name="Jing Y."/>
            <person name="Jocker A."/>
            <person name="Kenton S.M."/>
            <person name="Kim D.J."/>
            <person name="Klee K."/>
            <person name="Lai H."/>
            <person name="Lang C."/>
            <person name="Lin S."/>
            <person name="Macmil S.L."/>
            <person name="Magdelenat G."/>
            <person name="Matthews L."/>
            <person name="McCorrison J."/>
            <person name="Monaghan E.L."/>
            <person name="Mun J.H."/>
            <person name="Najar F.Z."/>
            <person name="Nicholson C."/>
            <person name="Noirot C."/>
            <person name="O'Bleness M."/>
            <person name="Paule C.R."/>
            <person name="Poulain J."/>
            <person name="Prion F."/>
            <person name="Qin B."/>
            <person name="Qu C."/>
            <person name="Retzel E.F."/>
            <person name="Riddle C."/>
            <person name="Sallet E."/>
            <person name="Samain S."/>
            <person name="Samson N."/>
            <person name="Sanders I."/>
            <person name="Saurat O."/>
            <person name="Scarpelli C."/>
            <person name="Schiex T."/>
            <person name="Segurens B."/>
            <person name="Severin A.J."/>
            <person name="Sherrier D.J."/>
            <person name="Shi R."/>
            <person name="Sims S."/>
            <person name="Singer S.R."/>
            <person name="Sinharoy S."/>
            <person name="Sterck L."/>
            <person name="Viollet A."/>
            <person name="Wang B.B."/>
            <person name="Wang K."/>
            <person name="Wang M."/>
            <person name="Wang X."/>
            <person name="Warfsmann J."/>
            <person name="Weissenbach J."/>
            <person name="White D.D."/>
            <person name="White J.D."/>
            <person name="Wiley G.B."/>
            <person name="Wincker P."/>
            <person name="Xing Y."/>
            <person name="Yang L."/>
            <person name="Yao Z."/>
            <person name="Ying F."/>
            <person name="Zhai J."/>
            <person name="Zhou L."/>
            <person name="Zuber A."/>
            <person name="Denarie J."/>
            <person name="Dixon R.A."/>
            <person name="May G.D."/>
            <person name="Schwartz D.C."/>
            <person name="Rogers J."/>
            <person name="Quetier F."/>
            <person name="Town C.D."/>
            <person name="Roe B.A."/>
        </authorList>
    </citation>
    <scope>NUCLEOTIDE SEQUENCE [LARGE SCALE GENOMIC DNA]</scope>
    <source>
        <strain evidence="3">A17</strain>
        <strain evidence="4 5">cv. Jemalong A17</strain>
    </source>
</reference>
<evidence type="ECO:0000313" key="5">
    <source>
        <dbReference type="Proteomes" id="UP000002051"/>
    </source>
</evidence>
<dbReference type="EMBL" id="CM001218">
    <property type="protein sequence ID" value="AES64358.2"/>
    <property type="molecule type" value="Genomic_DNA"/>
</dbReference>
<evidence type="ECO:0000259" key="2">
    <source>
        <dbReference type="PROSITE" id="PS50181"/>
    </source>
</evidence>
<dbReference type="Proteomes" id="UP000002051">
    <property type="component" value="Chromosome 2"/>
</dbReference>
<feature type="region of interest" description="Disordered" evidence="1">
    <location>
        <begin position="97"/>
        <end position="139"/>
    </location>
</feature>
<reference evidence="3 5" key="2">
    <citation type="journal article" date="2014" name="BMC Genomics">
        <title>An improved genome release (version Mt4.0) for the model legume Medicago truncatula.</title>
        <authorList>
            <person name="Tang H."/>
            <person name="Krishnakumar V."/>
            <person name="Bidwell S."/>
            <person name="Rosen B."/>
            <person name="Chan A."/>
            <person name="Zhou S."/>
            <person name="Gentzbittel L."/>
            <person name="Childs K.L."/>
            <person name="Yandell M."/>
            <person name="Gundlach H."/>
            <person name="Mayer K.F."/>
            <person name="Schwartz D.C."/>
            <person name="Town C.D."/>
        </authorList>
    </citation>
    <scope>GENOME REANNOTATION</scope>
    <source>
        <strain evidence="4 5">cv. Jemalong A17</strain>
    </source>
</reference>
<dbReference type="EnsemblPlants" id="AES64358">
    <property type="protein sequence ID" value="AES64358"/>
    <property type="gene ID" value="MTR_2g021480"/>
</dbReference>
<evidence type="ECO:0000256" key="1">
    <source>
        <dbReference type="SAM" id="MobiDB-lite"/>
    </source>
</evidence>
<dbReference type="PaxDb" id="3880-AES64358"/>
<dbReference type="InterPro" id="IPR001810">
    <property type="entry name" value="F-box_dom"/>
</dbReference>
<accession>G7IKF2</accession>
<evidence type="ECO:0000313" key="3">
    <source>
        <dbReference type="EMBL" id="AES64358.2"/>
    </source>
</evidence>
<gene>
    <name evidence="3" type="ordered locus">MTR_2g021480</name>
</gene>
<feature type="compositionally biased region" description="Acidic residues" evidence="1">
    <location>
        <begin position="102"/>
        <end position="132"/>
    </location>
</feature>
<dbReference type="AlphaFoldDB" id="G7IKF2"/>
<sequence length="277" mass="32114">MAVVTRSQRRMMEEATAESPSSVLPEDLMIEILSRVESNNPLELRCVCKLWNSLILDSQFMMNHLDRLYTEMTVLYAKAMEHLMAFKSQHIVNNPVIPQEQEHDDDDDDVEDDEETDEEDDNEEAAVEQEEQKEEKQVTMNELVQMDNVDEVDKEKQLAKDVVAQLDYQLEMLRFVREDVETKKINIDMQPNIDLEDRMTLLIMFMAPVVLNEVNTPFEGGDGFLSERIPSKINLVNTANRGVIPLVVWCRVFNWKGKFFENGDKDSVEVVDIKLLL</sequence>
<name>G7IKF2_MEDTR</name>
<reference evidence="4" key="3">
    <citation type="submission" date="2015-04" db="UniProtKB">
        <authorList>
            <consortium name="EnsemblPlants"/>
        </authorList>
    </citation>
    <scope>IDENTIFICATION</scope>
    <source>
        <strain evidence="4">cv. Jemalong A17</strain>
    </source>
</reference>
<dbReference type="PANTHER" id="PTHR31672:SF13">
    <property type="entry name" value="F-BOX PROTEIN CPR30-LIKE"/>
    <property type="match status" value="1"/>
</dbReference>
<dbReference type="SUPFAM" id="SSF81383">
    <property type="entry name" value="F-box domain"/>
    <property type="match status" value="1"/>
</dbReference>
<proteinExistence type="predicted"/>
<dbReference type="InterPro" id="IPR050796">
    <property type="entry name" value="SCF_F-box_component"/>
</dbReference>
<dbReference type="Pfam" id="PF12937">
    <property type="entry name" value="F-box-like"/>
    <property type="match status" value="1"/>
</dbReference>
<dbReference type="InterPro" id="IPR036047">
    <property type="entry name" value="F-box-like_dom_sf"/>
</dbReference>
<feature type="region of interest" description="Disordered" evidence="1">
    <location>
        <begin position="1"/>
        <end position="20"/>
    </location>
</feature>
<evidence type="ECO:0000313" key="4">
    <source>
        <dbReference type="EnsemblPlants" id="AES64358"/>
    </source>
</evidence>
<feature type="domain" description="F-box" evidence="2">
    <location>
        <begin position="18"/>
        <end position="72"/>
    </location>
</feature>
<dbReference type="HOGENOM" id="CLU_1005999_0_0_1"/>